<dbReference type="PANTHER" id="PTHR42988">
    <property type="entry name" value="PHOSPHOHYDROLASE"/>
    <property type="match status" value="1"/>
</dbReference>
<keyword evidence="2" id="KW-0378">Hydrolase</keyword>
<dbReference type="Gene3D" id="3.60.21.10">
    <property type="match status" value="1"/>
</dbReference>
<sequence>MRLVQITDAHLYADINARSRAGVPWLHFQRVLAAAVAERPDIIVLTGDVSQDETAASYTLASDALASLPCPWFWLPGNHDQIDLMRAEHPLLEAVDMQQWRLLLLNTQVAGQPHGELGSERLKALSALLKEDDRPVLIAMHHPPVDVGASWMDAIGLQDREAFWQVLSAYPQVKIVLFGHAHQAYAQHIGLADGGRVDVYGCPAMSDQFMPGAETFTIDEASRPGYRVVDLNGEEWQTWVERVDV</sequence>
<dbReference type="Pfam" id="PF00149">
    <property type="entry name" value="Metallophos"/>
    <property type="match status" value="1"/>
</dbReference>
<name>A0ABR9FVB8_9GAMM</name>
<dbReference type="InterPro" id="IPR029052">
    <property type="entry name" value="Metallo-depent_PP-like"/>
</dbReference>
<comment type="caution">
    <text evidence="6">The sequence shown here is derived from an EMBL/GenBank/DDBJ whole genome shotgun (WGS) entry which is preliminary data.</text>
</comment>
<reference evidence="6 7" key="1">
    <citation type="submission" date="2020-07" db="EMBL/GenBank/DDBJ databases">
        <title>Halophilic bacteria isolated from french cheeses.</title>
        <authorList>
            <person name="Kothe C.I."/>
            <person name="Farah-Kraiem B."/>
            <person name="Renault P."/>
            <person name="Dridi B."/>
        </authorList>
    </citation>
    <scope>NUCLEOTIDE SEQUENCE [LARGE SCALE GENOMIC DNA]</scope>
    <source>
        <strain evidence="6 7">FME20</strain>
    </source>
</reference>
<dbReference type="InterPro" id="IPR004843">
    <property type="entry name" value="Calcineurin-like_PHP"/>
</dbReference>
<evidence type="ECO:0000313" key="6">
    <source>
        <dbReference type="EMBL" id="MBE0462598.1"/>
    </source>
</evidence>
<dbReference type="PANTHER" id="PTHR42988:SF2">
    <property type="entry name" value="CYCLIC NUCLEOTIDE PHOSPHODIESTERASE CBUA0032-RELATED"/>
    <property type="match status" value="1"/>
</dbReference>
<comment type="similarity">
    <text evidence="4">Belongs to the cyclic nucleotide phosphodiesterase class-III family.</text>
</comment>
<evidence type="ECO:0000256" key="2">
    <source>
        <dbReference type="ARBA" id="ARBA00022801"/>
    </source>
</evidence>
<feature type="domain" description="Calcineurin-like phosphoesterase" evidence="5">
    <location>
        <begin position="1"/>
        <end position="183"/>
    </location>
</feature>
<dbReference type="Proteomes" id="UP001645038">
    <property type="component" value="Unassembled WGS sequence"/>
</dbReference>
<keyword evidence="3" id="KW-0408">Iron</keyword>
<evidence type="ECO:0000256" key="1">
    <source>
        <dbReference type="ARBA" id="ARBA00022723"/>
    </source>
</evidence>
<dbReference type="EMBL" id="RRZB01000006">
    <property type="protein sequence ID" value="MBE0462598.1"/>
    <property type="molecule type" value="Genomic_DNA"/>
</dbReference>
<keyword evidence="7" id="KW-1185">Reference proteome</keyword>
<evidence type="ECO:0000256" key="4">
    <source>
        <dbReference type="ARBA" id="ARBA00025742"/>
    </source>
</evidence>
<evidence type="ECO:0000313" key="7">
    <source>
        <dbReference type="Proteomes" id="UP001645038"/>
    </source>
</evidence>
<evidence type="ECO:0000256" key="3">
    <source>
        <dbReference type="ARBA" id="ARBA00023004"/>
    </source>
</evidence>
<dbReference type="SUPFAM" id="SSF56300">
    <property type="entry name" value="Metallo-dependent phosphatases"/>
    <property type="match status" value="1"/>
</dbReference>
<organism evidence="6 7">
    <name type="scientific">Halomonas colorata</name>
    <dbReference type="NCBI Taxonomy" id="2742615"/>
    <lineage>
        <taxon>Bacteria</taxon>
        <taxon>Pseudomonadati</taxon>
        <taxon>Pseudomonadota</taxon>
        <taxon>Gammaproteobacteria</taxon>
        <taxon>Oceanospirillales</taxon>
        <taxon>Halomonadaceae</taxon>
        <taxon>Halomonas</taxon>
    </lineage>
</organism>
<proteinExistence type="inferred from homology"/>
<evidence type="ECO:0000259" key="5">
    <source>
        <dbReference type="Pfam" id="PF00149"/>
    </source>
</evidence>
<keyword evidence="1" id="KW-0479">Metal-binding</keyword>
<protein>
    <submittedName>
        <fullName evidence="6">Metallophosphoesterase</fullName>
    </submittedName>
</protein>
<accession>A0ABR9FVB8</accession>
<dbReference type="RefSeq" id="WP_192537066.1">
    <property type="nucleotide sequence ID" value="NZ_JABUZA010000002.1"/>
</dbReference>
<dbReference type="InterPro" id="IPR050884">
    <property type="entry name" value="CNP_phosphodiesterase-III"/>
</dbReference>
<gene>
    <name evidence="6" type="ORF">EI547_03880</name>
</gene>